<evidence type="ECO:0000256" key="1">
    <source>
        <dbReference type="ARBA" id="ARBA00005854"/>
    </source>
</evidence>
<dbReference type="InterPro" id="IPR036291">
    <property type="entry name" value="NAD(P)-bd_dom_sf"/>
</dbReference>
<dbReference type="Pfam" id="PF00389">
    <property type="entry name" value="2-Hacid_dh"/>
    <property type="match status" value="1"/>
</dbReference>
<dbReference type="STRING" id="578459.A0A0P9EU34"/>
<evidence type="ECO:0008006" key="9">
    <source>
        <dbReference type="Google" id="ProtNLM"/>
    </source>
</evidence>
<protein>
    <recommendedName>
        <fullName evidence="9">D-isomer specific 2-hydroxyacid dehydrogenase NAD-binding domain-containing protein</fullName>
    </recommendedName>
</protein>
<accession>A0A0P9EU34</accession>
<dbReference type="GO" id="GO:0016618">
    <property type="term" value="F:hydroxypyruvate reductase [NAD(P)H] activity"/>
    <property type="evidence" value="ECO:0007669"/>
    <property type="project" value="TreeGrafter"/>
</dbReference>
<organism evidence="7 8">
    <name type="scientific">Rhodotorula graminis (strain WP1)</name>
    <dbReference type="NCBI Taxonomy" id="578459"/>
    <lineage>
        <taxon>Eukaryota</taxon>
        <taxon>Fungi</taxon>
        <taxon>Dikarya</taxon>
        <taxon>Basidiomycota</taxon>
        <taxon>Pucciniomycotina</taxon>
        <taxon>Microbotryomycetes</taxon>
        <taxon>Sporidiobolales</taxon>
        <taxon>Sporidiobolaceae</taxon>
        <taxon>Rhodotorula</taxon>
    </lineage>
</organism>
<evidence type="ECO:0000259" key="5">
    <source>
        <dbReference type="Pfam" id="PF00389"/>
    </source>
</evidence>
<keyword evidence="2 4" id="KW-0560">Oxidoreductase</keyword>
<sequence>MRATKLRIIARNGVGTETVPLEACREKGIAVTNQPGSNAKAVAEQALVLAISVARRTVEFDRRLRRGERMPSIHWLAETLEGKTLGLVGMGDIAREFAKKAVGAFDMKVLVYSPTSYPTKWTSSDVSSEHAPIPHRRVSSLDELLAESDVVSLHCPLNDATRNLMSTAEFARMKPSAILINTGRGGLVDEPALIDALERNEIYGAGLDVLAHEPATLERYERLFRLENVVVSPHAGAGTHQVQVDSCVVAVETCASYLRGEGIGKSKRVV</sequence>
<feature type="domain" description="D-isomer specific 2-hydroxyacid dehydrogenase NAD-binding" evidence="6">
    <location>
        <begin position="48"/>
        <end position="236"/>
    </location>
</feature>
<reference evidence="7 8" key="1">
    <citation type="journal article" date="2015" name="Front. Microbiol.">
        <title>Genome sequence of the plant growth promoting endophytic yeast Rhodotorula graminis WP1.</title>
        <authorList>
            <person name="Firrincieli A."/>
            <person name="Otillar R."/>
            <person name="Salamov A."/>
            <person name="Schmutz J."/>
            <person name="Khan Z."/>
            <person name="Redman R.S."/>
            <person name="Fleck N.D."/>
            <person name="Lindquist E."/>
            <person name="Grigoriev I.V."/>
            <person name="Doty S.L."/>
        </authorList>
    </citation>
    <scope>NUCLEOTIDE SEQUENCE [LARGE SCALE GENOMIC DNA]</scope>
    <source>
        <strain evidence="7 8">WP1</strain>
    </source>
</reference>
<dbReference type="GeneID" id="28973337"/>
<evidence type="ECO:0000256" key="3">
    <source>
        <dbReference type="ARBA" id="ARBA00023027"/>
    </source>
</evidence>
<dbReference type="AlphaFoldDB" id="A0A0P9EU34"/>
<dbReference type="GO" id="GO:0030267">
    <property type="term" value="F:glyoxylate reductase (NADPH) activity"/>
    <property type="evidence" value="ECO:0007669"/>
    <property type="project" value="TreeGrafter"/>
</dbReference>
<dbReference type="OrthoDB" id="298012at2759"/>
<dbReference type="FunFam" id="3.40.50.720:FF:000203">
    <property type="entry name" value="D-3-phosphoglycerate dehydrogenase (SerA)"/>
    <property type="match status" value="1"/>
</dbReference>
<evidence type="ECO:0000313" key="7">
    <source>
        <dbReference type="EMBL" id="KPV72676.1"/>
    </source>
</evidence>
<dbReference type="PANTHER" id="PTHR10996">
    <property type="entry name" value="2-HYDROXYACID DEHYDROGENASE-RELATED"/>
    <property type="match status" value="1"/>
</dbReference>
<dbReference type="RefSeq" id="XP_018268725.1">
    <property type="nucleotide sequence ID" value="XM_018412888.1"/>
</dbReference>
<dbReference type="GO" id="GO:0005829">
    <property type="term" value="C:cytosol"/>
    <property type="evidence" value="ECO:0007669"/>
    <property type="project" value="TreeGrafter"/>
</dbReference>
<name>A0A0P9EU34_RHOGW</name>
<keyword evidence="8" id="KW-1185">Reference proteome</keyword>
<evidence type="ECO:0000313" key="8">
    <source>
        <dbReference type="Proteomes" id="UP000053890"/>
    </source>
</evidence>
<keyword evidence="3" id="KW-0520">NAD</keyword>
<evidence type="ECO:0000256" key="2">
    <source>
        <dbReference type="ARBA" id="ARBA00023002"/>
    </source>
</evidence>
<dbReference type="PANTHER" id="PTHR10996:SF264">
    <property type="entry name" value="HYPOTHETICAL D-ISOMER SPECIFIC 2-HYDROXYACID DEHYDROGENASE (EUROFUNG)"/>
    <property type="match status" value="1"/>
</dbReference>
<dbReference type="InterPro" id="IPR050223">
    <property type="entry name" value="D-isomer_2-hydroxyacid_DH"/>
</dbReference>
<dbReference type="InterPro" id="IPR029753">
    <property type="entry name" value="D-isomer_DH_CS"/>
</dbReference>
<dbReference type="OMA" id="TSYKMKL"/>
<dbReference type="InterPro" id="IPR006139">
    <property type="entry name" value="D-isomer_2_OHA_DH_cat_dom"/>
</dbReference>
<gene>
    <name evidence="7" type="ORF">RHOBADRAFT_29846</name>
</gene>
<dbReference type="EMBL" id="KQ474086">
    <property type="protein sequence ID" value="KPV72676.1"/>
    <property type="molecule type" value="Genomic_DNA"/>
</dbReference>
<dbReference type="Proteomes" id="UP000053890">
    <property type="component" value="Unassembled WGS sequence"/>
</dbReference>
<dbReference type="SUPFAM" id="SSF52283">
    <property type="entry name" value="Formate/glycerate dehydrogenase catalytic domain-like"/>
    <property type="match status" value="1"/>
</dbReference>
<dbReference type="InterPro" id="IPR006140">
    <property type="entry name" value="D-isomer_DH_NAD-bd"/>
</dbReference>
<dbReference type="PROSITE" id="PS00671">
    <property type="entry name" value="D_2_HYDROXYACID_DH_3"/>
    <property type="match status" value="1"/>
</dbReference>
<evidence type="ECO:0000256" key="4">
    <source>
        <dbReference type="RuleBase" id="RU003719"/>
    </source>
</evidence>
<evidence type="ECO:0000259" key="6">
    <source>
        <dbReference type="Pfam" id="PF02826"/>
    </source>
</evidence>
<comment type="similarity">
    <text evidence="1 4">Belongs to the D-isomer specific 2-hydroxyacid dehydrogenase family.</text>
</comment>
<dbReference type="GO" id="GO:0051287">
    <property type="term" value="F:NAD binding"/>
    <property type="evidence" value="ECO:0007669"/>
    <property type="project" value="InterPro"/>
</dbReference>
<proteinExistence type="inferred from homology"/>
<feature type="domain" description="D-isomer specific 2-hydroxyacid dehydrogenase catalytic" evidence="5">
    <location>
        <begin position="3"/>
        <end position="261"/>
    </location>
</feature>
<dbReference type="PROSITE" id="PS00670">
    <property type="entry name" value="D_2_HYDROXYACID_DH_2"/>
    <property type="match status" value="1"/>
</dbReference>
<dbReference type="SUPFAM" id="SSF51735">
    <property type="entry name" value="NAD(P)-binding Rossmann-fold domains"/>
    <property type="match status" value="1"/>
</dbReference>
<dbReference type="Pfam" id="PF02826">
    <property type="entry name" value="2-Hacid_dh_C"/>
    <property type="match status" value="1"/>
</dbReference>
<dbReference type="Gene3D" id="3.40.50.720">
    <property type="entry name" value="NAD(P)-binding Rossmann-like Domain"/>
    <property type="match status" value="2"/>
</dbReference>